<proteinExistence type="predicted"/>
<gene>
    <name evidence="1" type="ORF">GQ43DRAFT_491730</name>
</gene>
<keyword evidence="2" id="KW-1185">Reference proteome</keyword>
<evidence type="ECO:0000313" key="1">
    <source>
        <dbReference type="EMBL" id="KAF2199379.1"/>
    </source>
</evidence>
<accession>A0A9P4JJE7</accession>
<organism evidence="1 2">
    <name type="scientific">Delitschia confertaspora ATCC 74209</name>
    <dbReference type="NCBI Taxonomy" id="1513339"/>
    <lineage>
        <taxon>Eukaryota</taxon>
        <taxon>Fungi</taxon>
        <taxon>Dikarya</taxon>
        <taxon>Ascomycota</taxon>
        <taxon>Pezizomycotina</taxon>
        <taxon>Dothideomycetes</taxon>
        <taxon>Pleosporomycetidae</taxon>
        <taxon>Pleosporales</taxon>
        <taxon>Delitschiaceae</taxon>
        <taxon>Delitschia</taxon>
    </lineage>
</organism>
<dbReference type="Proteomes" id="UP000799536">
    <property type="component" value="Unassembled WGS sequence"/>
</dbReference>
<dbReference type="EMBL" id="ML994079">
    <property type="protein sequence ID" value="KAF2199379.1"/>
    <property type="molecule type" value="Genomic_DNA"/>
</dbReference>
<protein>
    <submittedName>
        <fullName evidence="1">Uncharacterized protein</fullName>
    </submittedName>
</protein>
<dbReference type="AlphaFoldDB" id="A0A9P4JJE7"/>
<comment type="caution">
    <text evidence="1">The sequence shown here is derived from an EMBL/GenBank/DDBJ whole genome shotgun (WGS) entry which is preliminary data.</text>
</comment>
<evidence type="ECO:0000313" key="2">
    <source>
        <dbReference type="Proteomes" id="UP000799536"/>
    </source>
</evidence>
<name>A0A9P4JJE7_9PLEO</name>
<reference evidence="1" key="1">
    <citation type="journal article" date="2020" name="Stud. Mycol.">
        <title>101 Dothideomycetes genomes: a test case for predicting lifestyles and emergence of pathogens.</title>
        <authorList>
            <person name="Haridas S."/>
            <person name="Albert R."/>
            <person name="Binder M."/>
            <person name="Bloem J."/>
            <person name="Labutti K."/>
            <person name="Salamov A."/>
            <person name="Andreopoulos B."/>
            <person name="Baker S."/>
            <person name="Barry K."/>
            <person name="Bills G."/>
            <person name="Bluhm B."/>
            <person name="Cannon C."/>
            <person name="Castanera R."/>
            <person name="Culley D."/>
            <person name="Daum C."/>
            <person name="Ezra D."/>
            <person name="Gonzalez J."/>
            <person name="Henrissat B."/>
            <person name="Kuo A."/>
            <person name="Liang C."/>
            <person name="Lipzen A."/>
            <person name="Lutzoni F."/>
            <person name="Magnuson J."/>
            <person name="Mondo S."/>
            <person name="Nolan M."/>
            <person name="Ohm R."/>
            <person name="Pangilinan J."/>
            <person name="Park H.-J."/>
            <person name="Ramirez L."/>
            <person name="Alfaro M."/>
            <person name="Sun H."/>
            <person name="Tritt A."/>
            <person name="Yoshinaga Y."/>
            <person name="Zwiers L.-H."/>
            <person name="Turgeon B."/>
            <person name="Goodwin S."/>
            <person name="Spatafora J."/>
            <person name="Crous P."/>
            <person name="Grigoriev I."/>
        </authorList>
    </citation>
    <scope>NUCLEOTIDE SEQUENCE</scope>
    <source>
        <strain evidence="1">ATCC 74209</strain>
    </source>
</reference>
<sequence length="112" mass="12943">MPNKSLNLELEQQSHNVLIKDSWVRRQLAPLAIAALEHIRPHASSFLSNKLQMCQVQPVPTSLPRRHYAIHRFQYLHTGTESALRVRKETGYLHSDVPHRWLANRPYMATAA</sequence>